<dbReference type="PIRSF" id="PIRSF000443">
    <property type="entry name" value="Homoser_Ac_trans"/>
    <property type="match status" value="1"/>
</dbReference>
<protein>
    <submittedName>
        <fullName evidence="4">Homoserine O-succinyltransferase</fullName>
        <ecNumber evidence="4">2.3.1.46</ecNumber>
    </submittedName>
</protein>
<dbReference type="EMBL" id="SMDR01000001">
    <property type="protein sequence ID" value="TNJ35376.1"/>
    <property type="molecule type" value="Genomic_DNA"/>
</dbReference>
<dbReference type="GO" id="GO:0004414">
    <property type="term" value="F:homoserine O-acetyltransferase activity"/>
    <property type="evidence" value="ECO:0007669"/>
    <property type="project" value="TreeGrafter"/>
</dbReference>
<feature type="active site" description="Nucleophile" evidence="2">
    <location>
        <position position="150"/>
    </location>
</feature>
<sequence length="348" mass="36770">MSLTPSPAHDAVAAAPEFCAFDAGAAPVSRAARRFVLDLRLDLRHAGSRSVVVRGEWIGPADAPVVLVAGGISANRHVSGAGGSEPGWWDAQVGPGRAIDTDRLRVLAIDWLGSDGSLDAPIDSADQADALAAVLDRLGVARVAAFVGASYGAMVGLQFAARHGHRLGRLVAISGAHRAHPYSSAWRALQRQCVALGRSEGGVSQGLALARQWAMLSYRTPEEFAERFDAPAVLDGEQARCAAEDYLESCGRRYAARWTSTAFLRLSESIDLHRVDPAAVRVPTTVVAIDEDRLVPLSDLQTLVESLGAPARLRQLRSRYGHDAFLKEEAAIADVLTEALAACAGGAA</sequence>
<gene>
    <name evidence="4" type="ORF">E1B00_06370</name>
</gene>
<proteinExistence type="predicted"/>
<dbReference type="Gene3D" id="3.40.50.1820">
    <property type="entry name" value="alpha/beta hydrolase"/>
    <property type="match status" value="1"/>
</dbReference>
<dbReference type="SUPFAM" id="SSF53474">
    <property type="entry name" value="alpha/beta-Hydrolases"/>
    <property type="match status" value="1"/>
</dbReference>
<feature type="active site" evidence="2">
    <location>
        <position position="292"/>
    </location>
</feature>
<dbReference type="InterPro" id="IPR000073">
    <property type="entry name" value="AB_hydrolase_1"/>
</dbReference>
<dbReference type="GO" id="GO:0008899">
    <property type="term" value="F:homoserine O-succinyltransferase activity"/>
    <property type="evidence" value="ECO:0007669"/>
    <property type="project" value="UniProtKB-EC"/>
</dbReference>
<keyword evidence="1 4" id="KW-0808">Transferase</keyword>
<keyword evidence="4" id="KW-0012">Acyltransferase</keyword>
<reference evidence="4 5" key="1">
    <citation type="submission" date="2019-03" db="EMBL/GenBank/DDBJ databases">
        <title>Arenimonas daejeonensis sp. nov., isolated from compost.</title>
        <authorList>
            <person name="Jeon C.O."/>
        </authorList>
    </citation>
    <scope>NUCLEOTIDE SEQUENCE [LARGE SCALE GENOMIC DNA]</scope>
    <source>
        <strain evidence="4 5">R29</strain>
    </source>
</reference>
<dbReference type="EC" id="2.3.1.46" evidence="4"/>
<evidence type="ECO:0000313" key="4">
    <source>
        <dbReference type="EMBL" id="TNJ35376.1"/>
    </source>
</evidence>
<accession>A0A5C4RVU4</accession>
<evidence type="ECO:0000259" key="3">
    <source>
        <dbReference type="Pfam" id="PF00561"/>
    </source>
</evidence>
<dbReference type="RefSeq" id="WP_139446752.1">
    <property type="nucleotide sequence ID" value="NZ_SMDR01000001.1"/>
</dbReference>
<dbReference type="NCBIfam" id="NF006449">
    <property type="entry name" value="PRK08775.1"/>
    <property type="match status" value="1"/>
</dbReference>
<evidence type="ECO:0000313" key="5">
    <source>
        <dbReference type="Proteomes" id="UP000305760"/>
    </source>
</evidence>
<dbReference type="AlphaFoldDB" id="A0A5C4RVU4"/>
<evidence type="ECO:0000256" key="2">
    <source>
        <dbReference type="PIRSR" id="PIRSR000443-1"/>
    </source>
</evidence>
<comment type="caution">
    <text evidence="4">The sequence shown here is derived from an EMBL/GenBank/DDBJ whole genome shotgun (WGS) entry which is preliminary data.</text>
</comment>
<dbReference type="GO" id="GO:0009086">
    <property type="term" value="P:methionine biosynthetic process"/>
    <property type="evidence" value="ECO:0007669"/>
    <property type="project" value="TreeGrafter"/>
</dbReference>
<dbReference type="InterPro" id="IPR029058">
    <property type="entry name" value="AB_hydrolase_fold"/>
</dbReference>
<dbReference type="GO" id="GO:0009092">
    <property type="term" value="P:homoserine metabolic process"/>
    <property type="evidence" value="ECO:0007669"/>
    <property type="project" value="TreeGrafter"/>
</dbReference>
<organism evidence="4 5">
    <name type="scientific">Arenimonas terrae</name>
    <dbReference type="NCBI Taxonomy" id="2546226"/>
    <lineage>
        <taxon>Bacteria</taxon>
        <taxon>Pseudomonadati</taxon>
        <taxon>Pseudomonadota</taxon>
        <taxon>Gammaproteobacteria</taxon>
        <taxon>Lysobacterales</taxon>
        <taxon>Lysobacteraceae</taxon>
        <taxon>Arenimonas</taxon>
    </lineage>
</organism>
<feature type="domain" description="AB hydrolase-1" evidence="3">
    <location>
        <begin position="86"/>
        <end position="328"/>
    </location>
</feature>
<dbReference type="OrthoDB" id="9800754at2"/>
<evidence type="ECO:0000256" key="1">
    <source>
        <dbReference type="ARBA" id="ARBA00022679"/>
    </source>
</evidence>
<dbReference type="Proteomes" id="UP000305760">
    <property type="component" value="Unassembled WGS sequence"/>
</dbReference>
<dbReference type="PANTHER" id="PTHR32268">
    <property type="entry name" value="HOMOSERINE O-ACETYLTRANSFERASE"/>
    <property type="match status" value="1"/>
</dbReference>
<feature type="active site" evidence="2">
    <location>
        <position position="322"/>
    </location>
</feature>
<dbReference type="Pfam" id="PF00561">
    <property type="entry name" value="Abhydrolase_1"/>
    <property type="match status" value="1"/>
</dbReference>
<keyword evidence="5" id="KW-1185">Reference proteome</keyword>
<name>A0A5C4RVU4_9GAMM</name>
<dbReference type="InterPro" id="IPR008220">
    <property type="entry name" value="HAT_MetX-like"/>
</dbReference>
<dbReference type="PANTHER" id="PTHR32268:SF11">
    <property type="entry name" value="HOMOSERINE O-ACETYLTRANSFERASE"/>
    <property type="match status" value="1"/>
</dbReference>